<feature type="transmembrane region" description="Helical" evidence="9">
    <location>
        <begin position="30"/>
        <end position="54"/>
    </location>
</feature>
<evidence type="ECO:0000256" key="4">
    <source>
        <dbReference type="ARBA" id="ARBA00022475"/>
    </source>
</evidence>
<keyword evidence="7 9" id="KW-0472">Membrane</keyword>
<gene>
    <name evidence="10" type="ORF">ACFFPI_03915</name>
</gene>
<comment type="subcellular location">
    <subcellularLocation>
        <location evidence="1">Cell membrane</location>
        <topology evidence="1">Multi-pass membrane protein</topology>
    </subcellularLocation>
</comment>
<keyword evidence="6 9" id="KW-1133">Transmembrane helix</keyword>
<feature type="transmembrane region" description="Helical" evidence="9">
    <location>
        <begin position="328"/>
        <end position="351"/>
    </location>
</feature>
<dbReference type="EMBL" id="JBHMBH010000009">
    <property type="protein sequence ID" value="MFB9713300.1"/>
    <property type="molecule type" value="Genomic_DNA"/>
</dbReference>
<feature type="transmembrane region" description="Helical" evidence="9">
    <location>
        <begin position="201"/>
        <end position="221"/>
    </location>
</feature>
<organism evidence="10 11">
    <name type="scientific">Arthrobacter methylotrophus</name>
    <dbReference type="NCBI Taxonomy" id="121291"/>
    <lineage>
        <taxon>Bacteria</taxon>
        <taxon>Bacillati</taxon>
        <taxon>Actinomycetota</taxon>
        <taxon>Actinomycetes</taxon>
        <taxon>Micrococcales</taxon>
        <taxon>Micrococcaceae</taxon>
        <taxon>Arthrobacter</taxon>
    </lineage>
</organism>
<feature type="transmembrane region" description="Helical" evidence="9">
    <location>
        <begin position="357"/>
        <end position="374"/>
    </location>
</feature>
<evidence type="ECO:0000256" key="5">
    <source>
        <dbReference type="ARBA" id="ARBA00022692"/>
    </source>
</evidence>
<protein>
    <submittedName>
        <fullName evidence="10">Nucleobase:cation symporter-2 family protein</fullName>
    </submittedName>
</protein>
<sequence>MNTKKKTPPAEPVPGRPEDKRLSIGSTFAYGFQHVLTMYGGIIAPPLIIGAAAGMSSQDIGLLIAACLFVGGVATILQTIGIPFFGSQLPLVQGVSFAGVSTMVAIVNGGGGIQAVFGSVMVASLIGLVITPLFSKIIKFFPPVVTGTVITTIGLTLMPVAASWAMGGNSTAPNYGSVANIGLAAATMGIVLLLSKIGNAAISRLSILLAMVIGTIVALATGMADFSKVGQGPVVAFPTPFAFGAPTFEIASIVSMLIVILVTLTETSADIIAVGEIVGTKVDSKRIGNGLRADMLSSAVSPIFNSFTQSAFAQNVGLVAITGIKSRFVVSAGGLILVVLGVLPVLGRVVAAVPTPVLGGAGVVLFGTVAASGIRTLSKVEYHNNMNLIIVAASIGFGMIPIAAPKFYDQFPAWFSTIFHSGISSAALMAILLNVLFNHFKAGNSDNQSVFVAGTERVVSEADIACLAHGDRFENGKLIDAEGKEVPLKSTTSTTAVDH</sequence>
<keyword evidence="5 9" id="KW-0812">Transmembrane</keyword>
<reference evidence="10 11" key="1">
    <citation type="submission" date="2024-09" db="EMBL/GenBank/DDBJ databases">
        <authorList>
            <person name="Sun Q."/>
            <person name="Mori K."/>
        </authorList>
    </citation>
    <scope>NUCLEOTIDE SEQUENCE [LARGE SCALE GENOMIC DNA]</scope>
    <source>
        <strain evidence="10 11">JCM 13519</strain>
    </source>
</reference>
<evidence type="ECO:0000313" key="11">
    <source>
        <dbReference type="Proteomes" id="UP001589536"/>
    </source>
</evidence>
<evidence type="ECO:0000256" key="6">
    <source>
        <dbReference type="ARBA" id="ARBA00022989"/>
    </source>
</evidence>
<accession>A0ABV5UM11</accession>
<feature type="transmembrane region" description="Helical" evidence="9">
    <location>
        <begin position="174"/>
        <end position="194"/>
    </location>
</feature>
<feature type="transmembrane region" description="Helical" evidence="9">
    <location>
        <begin position="386"/>
        <end position="408"/>
    </location>
</feature>
<comment type="similarity">
    <text evidence="2">Belongs to the nucleobase:cation symporter-2 (NCS2) (TC 2.A.40) family.</text>
</comment>
<dbReference type="RefSeq" id="WP_345034498.1">
    <property type="nucleotide sequence ID" value="NZ_BAABED010000001.1"/>
</dbReference>
<evidence type="ECO:0000313" key="10">
    <source>
        <dbReference type="EMBL" id="MFB9713300.1"/>
    </source>
</evidence>
<dbReference type="PANTHER" id="PTHR42810:SF4">
    <property type="entry name" value="URIC ACID TRANSPORTER UACT"/>
    <property type="match status" value="1"/>
</dbReference>
<dbReference type="PANTHER" id="PTHR42810">
    <property type="entry name" value="PURINE PERMEASE C1399.01C-RELATED"/>
    <property type="match status" value="1"/>
</dbReference>
<proteinExistence type="inferred from homology"/>
<dbReference type="NCBIfam" id="TIGR00801">
    <property type="entry name" value="ncs2"/>
    <property type="match status" value="1"/>
</dbReference>
<keyword evidence="11" id="KW-1185">Reference proteome</keyword>
<keyword evidence="4" id="KW-1003">Cell membrane</keyword>
<dbReference type="InterPro" id="IPR017588">
    <property type="entry name" value="UacT-like"/>
</dbReference>
<feature type="region of interest" description="Disordered" evidence="8">
    <location>
        <begin position="1"/>
        <end position="20"/>
    </location>
</feature>
<dbReference type="InterPro" id="IPR006043">
    <property type="entry name" value="NCS2"/>
</dbReference>
<evidence type="ECO:0000256" key="9">
    <source>
        <dbReference type="SAM" id="Phobius"/>
    </source>
</evidence>
<dbReference type="PROSITE" id="PS01116">
    <property type="entry name" value="XANTH_URACIL_PERMASE"/>
    <property type="match status" value="1"/>
</dbReference>
<evidence type="ECO:0000256" key="7">
    <source>
        <dbReference type="ARBA" id="ARBA00023136"/>
    </source>
</evidence>
<dbReference type="Pfam" id="PF00860">
    <property type="entry name" value="Xan_ur_permease"/>
    <property type="match status" value="1"/>
</dbReference>
<feature type="transmembrane region" description="Helical" evidence="9">
    <location>
        <begin position="60"/>
        <end position="77"/>
    </location>
</feature>
<evidence type="ECO:0000256" key="3">
    <source>
        <dbReference type="ARBA" id="ARBA00022448"/>
    </source>
</evidence>
<feature type="transmembrane region" description="Helical" evidence="9">
    <location>
        <begin position="141"/>
        <end position="162"/>
    </location>
</feature>
<feature type="transmembrane region" description="Helical" evidence="9">
    <location>
        <begin position="414"/>
        <end position="437"/>
    </location>
</feature>
<feature type="transmembrane region" description="Helical" evidence="9">
    <location>
        <begin position="113"/>
        <end position="134"/>
    </location>
</feature>
<dbReference type="NCBIfam" id="TIGR03173">
    <property type="entry name" value="pbuX"/>
    <property type="match status" value="1"/>
</dbReference>
<dbReference type="Proteomes" id="UP001589536">
    <property type="component" value="Unassembled WGS sequence"/>
</dbReference>
<dbReference type="NCBIfam" id="NF037981">
    <property type="entry name" value="NCS2_1"/>
    <property type="match status" value="1"/>
</dbReference>
<feature type="transmembrane region" description="Helical" evidence="9">
    <location>
        <begin position="241"/>
        <end position="264"/>
    </location>
</feature>
<name>A0ABV5UM11_9MICC</name>
<comment type="caution">
    <text evidence="10">The sequence shown here is derived from an EMBL/GenBank/DDBJ whole genome shotgun (WGS) entry which is preliminary data.</text>
</comment>
<keyword evidence="3" id="KW-0813">Transport</keyword>
<dbReference type="InterPro" id="IPR006042">
    <property type="entry name" value="Xan_ur_permease"/>
</dbReference>
<evidence type="ECO:0000256" key="2">
    <source>
        <dbReference type="ARBA" id="ARBA00008821"/>
    </source>
</evidence>
<evidence type="ECO:0000256" key="8">
    <source>
        <dbReference type="SAM" id="MobiDB-lite"/>
    </source>
</evidence>
<evidence type="ECO:0000256" key="1">
    <source>
        <dbReference type="ARBA" id="ARBA00004651"/>
    </source>
</evidence>